<evidence type="ECO:0000313" key="4">
    <source>
        <dbReference type="Proteomes" id="UP000621799"/>
    </source>
</evidence>
<organism evidence="3 4">
    <name type="scientific">Zarconia navalis LEGE 11467</name>
    <dbReference type="NCBI Taxonomy" id="1828826"/>
    <lineage>
        <taxon>Bacteria</taxon>
        <taxon>Bacillati</taxon>
        <taxon>Cyanobacteriota</taxon>
        <taxon>Cyanophyceae</taxon>
        <taxon>Oscillatoriophycideae</taxon>
        <taxon>Oscillatoriales</taxon>
        <taxon>Oscillatoriales incertae sedis</taxon>
        <taxon>Zarconia</taxon>
        <taxon>Zarconia navalis</taxon>
    </lineage>
</organism>
<reference evidence="3" key="1">
    <citation type="submission" date="2020-10" db="EMBL/GenBank/DDBJ databases">
        <authorList>
            <person name="Castelo-Branco R."/>
            <person name="Eusebio N."/>
            <person name="Adriana R."/>
            <person name="Vieira A."/>
            <person name="Brugerolle De Fraissinette N."/>
            <person name="Rezende De Castro R."/>
            <person name="Schneider M.P."/>
            <person name="Vasconcelos V."/>
            <person name="Leao P.N."/>
        </authorList>
    </citation>
    <scope>NUCLEOTIDE SEQUENCE</scope>
    <source>
        <strain evidence="3">LEGE 11467</strain>
    </source>
</reference>
<dbReference type="Gene3D" id="1.25.10.10">
    <property type="entry name" value="Leucine-rich Repeat Variant"/>
    <property type="match status" value="1"/>
</dbReference>
<dbReference type="SUPFAM" id="SSF48371">
    <property type="entry name" value="ARM repeat"/>
    <property type="match status" value="1"/>
</dbReference>
<evidence type="ECO:0000313" key="3">
    <source>
        <dbReference type="EMBL" id="MBE9040302.1"/>
    </source>
</evidence>
<dbReference type="AlphaFoldDB" id="A0A928VU52"/>
<protein>
    <submittedName>
        <fullName evidence="3">HEAT repeat domain-containing protein</fullName>
    </submittedName>
</protein>
<dbReference type="InterPro" id="IPR016024">
    <property type="entry name" value="ARM-type_fold"/>
</dbReference>
<keyword evidence="2" id="KW-0605">Phycobilisome</keyword>
<name>A0A928VU52_9CYAN</name>
<accession>A0A928VU52</accession>
<keyword evidence="4" id="KW-1185">Reference proteome</keyword>
<evidence type="ECO:0000256" key="1">
    <source>
        <dbReference type="ARBA" id="ARBA00022549"/>
    </source>
</evidence>
<dbReference type="Pfam" id="PF13646">
    <property type="entry name" value="HEAT_2"/>
    <property type="match status" value="1"/>
</dbReference>
<dbReference type="GO" id="GO:0030089">
    <property type="term" value="C:phycobilisome"/>
    <property type="evidence" value="ECO:0007669"/>
    <property type="project" value="UniProtKB-KW"/>
</dbReference>
<evidence type="ECO:0000256" key="2">
    <source>
        <dbReference type="ARBA" id="ARBA00022738"/>
    </source>
</evidence>
<dbReference type="Proteomes" id="UP000621799">
    <property type="component" value="Unassembled WGS sequence"/>
</dbReference>
<proteinExistence type="predicted"/>
<dbReference type="EMBL" id="JADEXN010000072">
    <property type="protein sequence ID" value="MBE9040302.1"/>
    <property type="molecule type" value="Genomic_DNA"/>
</dbReference>
<sequence>MSTTKLDRTTQALVEAVDRADSADAVLEAVEDLAAAGSIDATSKLIEVLGYNNPGAAVAAVDGLIQIGEPAVLPLLQQLDGYNYGARAWTVRALAGIGDPRGLDILLAATSDFSLSVRRAASRGLGTIRWQEMKSDRVAVAQTRALQALLETCQDPEWIVRYASVVGMQGLAAVTAAESSDTLSTVLAQLEVISGSDLEAAVRARAVMAIDRLSAPSRT</sequence>
<dbReference type="InterPro" id="IPR011989">
    <property type="entry name" value="ARM-like"/>
</dbReference>
<keyword evidence="1" id="KW-0042">Antenna complex</keyword>
<comment type="caution">
    <text evidence="3">The sequence shown here is derived from an EMBL/GenBank/DDBJ whole genome shotgun (WGS) entry which is preliminary data.</text>
</comment>
<gene>
    <name evidence="3" type="ORF">IQ235_05785</name>
</gene>
<dbReference type="RefSeq" id="WP_264320556.1">
    <property type="nucleotide sequence ID" value="NZ_JADEXN010000072.1"/>
</dbReference>